<dbReference type="InterPro" id="IPR011856">
    <property type="entry name" value="tRNA_endonuc-like_dom_sf"/>
</dbReference>
<dbReference type="RefSeq" id="WP_115995604.1">
    <property type="nucleotide sequence ID" value="NZ_QRDY01000029.1"/>
</dbReference>
<feature type="domain" description="TnsA endonuclease N-terminal" evidence="1">
    <location>
        <begin position="47"/>
        <end position="122"/>
    </location>
</feature>
<reference evidence="2 3" key="1">
    <citation type="submission" date="2018-07" db="EMBL/GenBank/DDBJ databases">
        <title>Genomic Encyclopedia of Type Strains, Phase III (KMG-III): the genomes of soil and plant-associated and newly described type strains.</title>
        <authorList>
            <person name="Whitman W."/>
        </authorList>
    </citation>
    <scope>NUCLEOTIDE SEQUENCE [LARGE SCALE GENOMIC DNA]</scope>
    <source>
        <strain evidence="2 3">CECT 8236</strain>
    </source>
</reference>
<dbReference type="Pfam" id="PF08722">
    <property type="entry name" value="Tn7_TnsA-like_N"/>
    <property type="match status" value="1"/>
</dbReference>
<keyword evidence="2" id="KW-0378">Hydrolase</keyword>
<name>A0A3D9HTZ6_9BACL</name>
<proteinExistence type="predicted"/>
<dbReference type="AlphaFoldDB" id="A0A3D9HTZ6"/>
<organism evidence="2 3">
    <name type="scientific">Cohnella lupini</name>
    <dbReference type="NCBI Taxonomy" id="1294267"/>
    <lineage>
        <taxon>Bacteria</taxon>
        <taxon>Bacillati</taxon>
        <taxon>Bacillota</taxon>
        <taxon>Bacilli</taxon>
        <taxon>Bacillales</taxon>
        <taxon>Paenibacillaceae</taxon>
        <taxon>Cohnella</taxon>
    </lineage>
</organism>
<dbReference type="Proteomes" id="UP000256869">
    <property type="component" value="Unassembled WGS sequence"/>
</dbReference>
<gene>
    <name evidence="2" type="ORF">DFP95_12927</name>
</gene>
<keyword evidence="3" id="KW-1185">Reference proteome</keyword>
<dbReference type="GO" id="GO:0003676">
    <property type="term" value="F:nucleic acid binding"/>
    <property type="evidence" value="ECO:0007669"/>
    <property type="project" value="InterPro"/>
</dbReference>
<evidence type="ECO:0000259" key="1">
    <source>
        <dbReference type="Pfam" id="PF08722"/>
    </source>
</evidence>
<dbReference type="Gene3D" id="3.40.1350.10">
    <property type="match status" value="1"/>
</dbReference>
<comment type="caution">
    <text evidence="2">The sequence shown here is derived from an EMBL/GenBank/DDBJ whole genome shotgun (WGS) entry which is preliminary data.</text>
</comment>
<sequence length="216" mass="25515">MQEVIARKIGPKRKGFRGKEPFLKSGEMVHWDSYLERDYIRLADFDAAVEEIYFQPVCIRYTYMGKTRRYYPDFKIISPDGHVIVIEVKPTKYLRHPKNIVKYEVGKQFCEGKGWTFVIVTEEQIRPGYLQNNLALLRAYGFEDGVEHVISSIKEKMTVKHQCYIFELREEFMDVSDHDFQVALYRLIYLEELLTDLIKSHLTEESIIKMNLEGGE</sequence>
<dbReference type="OrthoDB" id="509902at2"/>
<dbReference type="EMBL" id="QRDY01000029">
    <property type="protein sequence ID" value="RED52895.1"/>
    <property type="molecule type" value="Genomic_DNA"/>
</dbReference>
<evidence type="ECO:0000313" key="3">
    <source>
        <dbReference type="Proteomes" id="UP000256869"/>
    </source>
</evidence>
<evidence type="ECO:0000313" key="2">
    <source>
        <dbReference type="EMBL" id="RED52895.1"/>
    </source>
</evidence>
<keyword evidence="2" id="KW-0255">Endonuclease</keyword>
<dbReference type="InterPro" id="IPR014833">
    <property type="entry name" value="TnsA_N"/>
</dbReference>
<protein>
    <submittedName>
        <fullName evidence="2">TnsA endonuclease-like protein</fullName>
    </submittedName>
</protein>
<dbReference type="GO" id="GO:0004519">
    <property type="term" value="F:endonuclease activity"/>
    <property type="evidence" value="ECO:0007669"/>
    <property type="project" value="UniProtKB-KW"/>
</dbReference>
<keyword evidence="2" id="KW-0540">Nuclease</keyword>
<accession>A0A3D9HTZ6</accession>